<proteinExistence type="predicted"/>
<dbReference type="RefSeq" id="WP_260720048.1">
    <property type="nucleotide sequence ID" value="NZ_CP104377.1"/>
</dbReference>
<evidence type="ECO:0000313" key="1">
    <source>
        <dbReference type="EMBL" id="UXC20336.1"/>
    </source>
</evidence>
<sequence length="284" mass="31187">MPSAPMQSLTANSQPGEGLVVGGLDIHVLAQALGVPVFQTPWHMPQYELGEQGAWRLLRGGMGLDRGYYSGSCVYAGSTALLRQNAQGGWDTWMSLSPFEIESQELACRHAHGHTVVMGLGMGWVTANIALNPSVERVTVVERDPEVIALFQRMQVLEGLQADVAAKIHIVQADALQWRPAPQQPVDFLYADIWLQLAEPQALAEVRQMQANVQATQLYFWGQEWVLAASLQALWGSPSWSPALADALTATRLPLLTAVDGGFAPWVERIWRERLARTPASSIR</sequence>
<dbReference type="SUPFAM" id="SSF53335">
    <property type="entry name" value="S-adenosyl-L-methionine-dependent methyltransferases"/>
    <property type="match status" value="1"/>
</dbReference>
<dbReference type="EMBL" id="CP104377">
    <property type="protein sequence ID" value="UXC20336.1"/>
    <property type="molecule type" value="Genomic_DNA"/>
</dbReference>
<dbReference type="InterPro" id="IPR029063">
    <property type="entry name" value="SAM-dependent_MTases_sf"/>
</dbReference>
<reference evidence="1" key="1">
    <citation type="submission" date="2022-09" db="EMBL/GenBank/DDBJ databases">
        <title>Bacterial diversity in gut of crayfish and pufferfish.</title>
        <authorList>
            <person name="Huang Y."/>
        </authorList>
    </citation>
    <scope>NUCLEOTIDE SEQUENCE</scope>
    <source>
        <strain evidence="1">PR12</strain>
    </source>
</reference>
<dbReference type="Proteomes" id="UP001058290">
    <property type="component" value="Chromosome"/>
</dbReference>
<accession>A0ABY6A2I6</accession>
<keyword evidence="2" id="KW-1185">Reference proteome</keyword>
<evidence type="ECO:0008006" key="3">
    <source>
        <dbReference type="Google" id="ProtNLM"/>
    </source>
</evidence>
<organism evidence="1 2">
    <name type="scientific">Comamonas squillarum</name>
    <dbReference type="NCBI Taxonomy" id="2977320"/>
    <lineage>
        <taxon>Bacteria</taxon>
        <taxon>Pseudomonadati</taxon>
        <taxon>Pseudomonadota</taxon>
        <taxon>Betaproteobacteria</taxon>
        <taxon>Burkholderiales</taxon>
        <taxon>Comamonadaceae</taxon>
        <taxon>Comamonas</taxon>
    </lineage>
</organism>
<protein>
    <recommendedName>
        <fullName evidence="3">Spermidine synthase</fullName>
    </recommendedName>
</protein>
<dbReference type="Gene3D" id="3.40.50.150">
    <property type="entry name" value="Vaccinia Virus protein VP39"/>
    <property type="match status" value="1"/>
</dbReference>
<dbReference type="CDD" id="cd02440">
    <property type="entry name" value="AdoMet_MTases"/>
    <property type="match status" value="1"/>
</dbReference>
<name>A0ABY6A2I6_9BURK</name>
<gene>
    <name evidence="1" type="ORF">N4T19_09600</name>
</gene>
<evidence type="ECO:0000313" key="2">
    <source>
        <dbReference type="Proteomes" id="UP001058290"/>
    </source>
</evidence>